<dbReference type="PANTHER" id="PTHR42305:SF1">
    <property type="entry name" value="MEMBRANE PROTEIN RV1733C-RELATED"/>
    <property type="match status" value="1"/>
</dbReference>
<dbReference type="Proteomes" id="UP000620156">
    <property type="component" value="Unassembled WGS sequence"/>
</dbReference>
<protein>
    <submittedName>
        <fullName evidence="2">Uncharacterized protein</fullName>
    </submittedName>
</protein>
<feature type="region of interest" description="Disordered" evidence="1">
    <location>
        <begin position="103"/>
        <end position="137"/>
    </location>
</feature>
<organism evidence="2 3">
    <name type="scientific">Streptomyces ruber</name>
    <dbReference type="NCBI Taxonomy" id="83378"/>
    <lineage>
        <taxon>Bacteria</taxon>
        <taxon>Bacillati</taxon>
        <taxon>Actinomycetota</taxon>
        <taxon>Actinomycetes</taxon>
        <taxon>Kitasatosporales</taxon>
        <taxon>Streptomycetaceae</taxon>
        <taxon>Streptomyces</taxon>
    </lineage>
</organism>
<proteinExistence type="predicted"/>
<reference evidence="2" key="1">
    <citation type="journal article" date="2014" name="Int. J. Syst. Evol. Microbiol.">
        <title>Complete genome sequence of Corynebacterium casei LMG S-19264T (=DSM 44701T), isolated from a smear-ripened cheese.</title>
        <authorList>
            <consortium name="US DOE Joint Genome Institute (JGI-PGF)"/>
            <person name="Walter F."/>
            <person name="Albersmeier A."/>
            <person name="Kalinowski J."/>
            <person name="Ruckert C."/>
        </authorList>
    </citation>
    <scope>NUCLEOTIDE SEQUENCE</scope>
    <source>
        <strain evidence="2">JCM 3131</strain>
    </source>
</reference>
<dbReference type="PANTHER" id="PTHR42305">
    <property type="entry name" value="MEMBRANE PROTEIN RV1733C-RELATED"/>
    <property type="match status" value="1"/>
</dbReference>
<dbReference type="EMBL" id="BMQK01000003">
    <property type="protein sequence ID" value="GGQ49711.1"/>
    <property type="molecule type" value="Genomic_DNA"/>
</dbReference>
<evidence type="ECO:0000313" key="3">
    <source>
        <dbReference type="Proteomes" id="UP000620156"/>
    </source>
</evidence>
<gene>
    <name evidence="2" type="ORF">GCM10010145_18290</name>
</gene>
<name>A0A918B9P0_9ACTN</name>
<accession>A0A918B9P0</accession>
<reference evidence="2" key="2">
    <citation type="submission" date="2020-09" db="EMBL/GenBank/DDBJ databases">
        <authorList>
            <person name="Sun Q."/>
            <person name="Ohkuma M."/>
        </authorList>
    </citation>
    <scope>NUCLEOTIDE SEQUENCE</scope>
    <source>
        <strain evidence="2">JCM 3131</strain>
    </source>
</reference>
<evidence type="ECO:0000256" key="1">
    <source>
        <dbReference type="SAM" id="MobiDB-lite"/>
    </source>
</evidence>
<feature type="compositionally biased region" description="Basic and acidic residues" evidence="1">
    <location>
        <begin position="117"/>
        <end position="133"/>
    </location>
</feature>
<dbReference type="InterPro" id="IPR039708">
    <property type="entry name" value="MT1774/Rv1733c-like"/>
</dbReference>
<sequence length="201" mass="21766">MRAIAGVWRWRHNPLRRTTDLVEAWLAFTVLVLILLAAPVTGAVVGTAAQDALQRSVREQHRVRHEVAATVVGESARSPLELNPETATAGDRHSRVVADWTAPDGTERHGTVTAGLDDPRPGDRFPLWTDRKGRPVGRPLDTATATTHAVLAGLGAALGTAGLAEGGRRLIVWRMVRRRYARLDQAWGRAGPDWGRTGTGS</sequence>
<dbReference type="RefSeq" id="WP_189216191.1">
    <property type="nucleotide sequence ID" value="NZ_BMQK01000003.1"/>
</dbReference>
<evidence type="ECO:0000313" key="2">
    <source>
        <dbReference type="EMBL" id="GGQ49711.1"/>
    </source>
</evidence>
<dbReference type="AlphaFoldDB" id="A0A918B9P0"/>
<keyword evidence="3" id="KW-1185">Reference proteome</keyword>
<comment type="caution">
    <text evidence="2">The sequence shown here is derived from an EMBL/GenBank/DDBJ whole genome shotgun (WGS) entry which is preliminary data.</text>
</comment>